<proteinExistence type="predicted"/>
<keyword evidence="4" id="KW-1185">Reference proteome</keyword>
<evidence type="ECO:0000313" key="3">
    <source>
        <dbReference type="EMBL" id="KZT24018.1"/>
    </source>
</evidence>
<feature type="compositionally biased region" description="Low complexity" evidence="1">
    <location>
        <begin position="153"/>
        <end position="175"/>
    </location>
</feature>
<organism evidence="3 4">
    <name type="scientific">Neolentinus lepideus HHB14362 ss-1</name>
    <dbReference type="NCBI Taxonomy" id="1314782"/>
    <lineage>
        <taxon>Eukaryota</taxon>
        <taxon>Fungi</taxon>
        <taxon>Dikarya</taxon>
        <taxon>Basidiomycota</taxon>
        <taxon>Agaricomycotina</taxon>
        <taxon>Agaricomycetes</taxon>
        <taxon>Gloeophyllales</taxon>
        <taxon>Gloeophyllaceae</taxon>
        <taxon>Neolentinus</taxon>
    </lineage>
</organism>
<sequence length="236" mass="25357">MTLQTDAHLHRGREVPKIDGSEGGFIGLVAGLCVIIVVCCAAVFYLLTYHQPTVEDRARRRRHRSYHTRQSSTGSMHSFKEKLTGLFAFGGKTGSSSAGAALGLSKRGQGWVQAGSGDEWESDSGDERYGRAVPPSTRTINNMERGTSRRDAPSPGHTSPSSHHAPSPSGSSAATVVLAAPTPIRPSEGMPSYPDPFTERRRSPSPQSTESFQSSMSSPTSPVRTFEGGTKFKEHL</sequence>
<feature type="region of interest" description="Disordered" evidence="1">
    <location>
        <begin position="111"/>
        <end position="236"/>
    </location>
</feature>
<reference evidence="3 4" key="1">
    <citation type="journal article" date="2016" name="Mol. Biol. Evol.">
        <title>Comparative Genomics of Early-Diverging Mushroom-Forming Fungi Provides Insights into the Origins of Lignocellulose Decay Capabilities.</title>
        <authorList>
            <person name="Nagy L.G."/>
            <person name="Riley R."/>
            <person name="Tritt A."/>
            <person name="Adam C."/>
            <person name="Daum C."/>
            <person name="Floudas D."/>
            <person name="Sun H."/>
            <person name="Yadav J.S."/>
            <person name="Pangilinan J."/>
            <person name="Larsson K.H."/>
            <person name="Matsuura K."/>
            <person name="Barry K."/>
            <person name="Labutti K."/>
            <person name="Kuo R."/>
            <person name="Ohm R.A."/>
            <person name="Bhattacharya S.S."/>
            <person name="Shirouzu T."/>
            <person name="Yoshinaga Y."/>
            <person name="Martin F.M."/>
            <person name="Grigoriev I.V."/>
            <person name="Hibbett D.S."/>
        </authorList>
    </citation>
    <scope>NUCLEOTIDE SEQUENCE [LARGE SCALE GENOMIC DNA]</scope>
    <source>
        <strain evidence="3 4">HHB14362 ss-1</strain>
    </source>
</reference>
<dbReference type="OrthoDB" id="3265603at2759"/>
<gene>
    <name evidence="3" type="ORF">NEOLEDRAFT_1148885</name>
</gene>
<feature type="compositionally biased region" description="Low complexity" evidence="1">
    <location>
        <begin position="204"/>
        <end position="222"/>
    </location>
</feature>
<evidence type="ECO:0000256" key="2">
    <source>
        <dbReference type="SAM" id="Phobius"/>
    </source>
</evidence>
<feature type="compositionally biased region" description="Polar residues" evidence="1">
    <location>
        <begin position="136"/>
        <end position="145"/>
    </location>
</feature>
<accession>A0A165RM76</accession>
<keyword evidence="2" id="KW-1133">Transmembrane helix</keyword>
<keyword evidence="2" id="KW-0812">Transmembrane</keyword>
<keyword evidence="2" id="KW-0472">Membrane</keyword>
<name>A0A165RM76_9AGAM</name>
<feature type="transmembrane region" description="Helical" evidence="2">
    <location>
        <begin position="25"/>
        <end position="47"/>
    </location>
</feature>
<protein>
    <submittedName>
        <fullName evidence="3">Uncharacterized protein</fullName>
    </submittedName>
</protein>
<evidence type="ECO:0000313" key="4">
    <source>
        <dbReference type="Proteomes" id="UP000076761"/>
    </source>
</evidence>
<feature type="region of interest" description="Disordered" evidence="1">
    <location>
        <begin position="56"/>
        <end position="77"/>
    </location>
</feature>
<dbReference type="AlphaFoldDB" id="A0A165RM76"/>
<dbReference type="EMBL" id="KV425580">
    <property type="protein sequence ID" value="KZT24018.1"/>
    <property type="molecule type" value="Genomic_DNA"/>
</dbReference>
<dbReference type="InParanoid" id="A0A165RM76"/>
<dbReference type="Proteomes" id="UP000076761">
    <property type="component" value="Unassembled WGS sequence"/>
</dbReference>
<evidence type="ECO:0000256" key="1">
    <source>
        <dbReference type="SAM" id="MobiDB-lite"/>
    </source>
</evidence>